<sequence>MYKLSSFMRRKSRIVLKTPNIRPVTDIGHGYPPSPNCDCHCDQVVDGLSAVHPSETALLNHICQLSTHYLTFSSFITHYGHSPAPVSEVDDTYGFYLQSLAHGLDLILMPYRSCLVTLEKELLADPHLTLTHIQTALEK</sequence>
<keyword evidence="5" id="KW-1185">Reference proteome</keyword>
<dbReference type="Pfam" id="PF17681">
    <property type="entry name" value="GCP_N_terminal"/>
    <property type="match status" value="1"/>
</dbReference>
<gene>
    <name evidence="3" type="ORF">CAPTEDRAFT_196523</name>
</gene>
<evidence type="ECO:0000259" key="2">
    <source>
        <dbReference type="Pfam" id="PF17681"/>
    </source>
</evidence>
<name>R7VM92_CAPTE</name>
<dbReference type="InterPro" id="IPR041470">
    <property type="entry name" value="GCP_N"/>
</dbReference>
<feature type="domain" description="Gamma tubulin complex component protein N-terminal" evidence="2">
    <location>
        <begin position="48"/>
        <end position="137"/>
    </location>
</feature>
<dbReference type="GO" id="GO:0005874">
    <property type="term" value="C:microtubule"/>
    <property type="evidence" value="ECO:0007669"/>
    <property type="project" value="UniProtKB-KW"/>
</dbReference>
<reference evidence="4" key="3">
    <citation type="submission" date="2015-06" db="UniProtKB">
        <authorList>
            <consortium name="EnsemblMetazoa"/>
        </authorList>
    </citation>
    <scope>IDENTIFICATION</scope>
</reference>
<dbReference type="Proteomes" id="UP000014760">
    <property type="component" value="Unassembled WGS sequence"/>
</dbReference>
<dbReference type="EnsemblMetazoa" id="CapteT196523">
    <property type="protein sequence ID" value="CapteP196523"/>
    <property type="gene ID" value="CapteG196523"/>
</dbReference>
<dbReference type="STRING" id="283909.R7VM92"/>
<accession>R7VM92</accession>
<reference evidence="3 5" key="2">
    <citation type="journal article" date="2013" name="Nature">
        <title>Insights into bilaterian evolution from three spiralian genomes.</title>
        <authorList>
            <person name="Simakov O."/>
            <person name="Marletaz F."/>
            <person name="Cho S.J."/>
            <person name="Edsinger-Gonzales E."/>
            <person name="Havlak P."/>
            <person name="Hellsten U."/>
            <person name="Kuo D.H."/>
            <person name="Larsson T."/>
            <person name="Lv J."/>
            <person name="Arendt D."/>
            <person name="Savage R."/>
            <person name="Osoegawa K."/>
            <person name="de Jong P."/>
            <person name="Grimwood J."/>
            <person name="Chapman J.A."/>
            <person name="Shapiro H."/>
            <person name="Aerts A."/>
            <person name="Otillar R.P."/>
            <person name="Terry A.Y."/>
            <person name="Boore J.L."/>
            <person name="Grigoriev I.V."/>
            <person name="Lindberg D.R."/>
            <person name="Seaver E.C."/>
            <person name="Weisblat D.A."/>
            <person name="Putnam N.H."/>
            <person name="Rokhsar D.S."/>
        </authorList>
    </citation>
    <scope>NUCLEOTIDE SEQUENCE</scope>
    <source>
        <strain evidence="3 5">I ESC-2004</strain>
    </source>
</reference>
<reference evidence="5" key="1">
    <citation type="submission" date="2012-12" db="EMBL/GenBank/DDBJ databases">
        <authorList>
            <person name="Hellsten U."/>
            <person name="Grimwood J."/>
            <person name="Chapman J.A."/>
            <person name="Shapiro H."/>
            <person name="Aerts A."/>
            <person name="Otillar R.P."/>
            <person name="Terry A.Y."/>
            <person name="Boore J.L."/>
            <person name="Simakov O."/>
            <person name="Marletaz F."/>
            <person name="Cho S.-J."/>
            <person name="Edsinger-Gonzales E."/>
            <person name="Havlak P."/>
            <person name="Kuo D.-H."/>
            <person name="Larsson T."/>
            <person name="Lv J."/>
            <person name="Arendt D."/>
            <person name="Savage R."/>
            <person name="Osoegawa K."/>
            <person name="de Jong P."/>
            <person name="Lindberg D.R."/>
            <person name="Seaver E.C."/>
            <person name="Weisblat D.A."/>
            <person name="Putnam N.H."/>
            <person name="Grigoriev I.V."/>
            <person name="Rokhsar D.S."/>
        </authorList>
    </citation>
    <scope>NUCLEOTIDE SEQUENCE</scope>
    <source>
        <strain evidence="5">I ESC-2004</strain>
    </source>
</reference>
<evidence type="ECO:0000313" key="5">
    <source>
        <dbReference type="Proteomes" id="UP000014760"/>
    </source>
</evidence>
<dbReference type="EMBL" id="KB291929">
    <property type="protein sequence ID" value="ELU18435.1"/>
    <property type="molecule type" value="Genomic_DNA"/>
</dbReference>
<evidence type="ECO:0000313" key="3">
    <source>
        <dbReference type="EMBL" id="ELU18435.1"/>
    </source>
</evidence>
<organism evidence="3">
    <name type="scientific">Capitella teleta</name>
    <name type="common">Polychaete worm</name>
    <dbReference type="NCBI Taxonomy" id="283909"/>
    <lineage>
        <taxon>Eukaryota</taxon>
        <taxon>Metazoa</taxon>
        <taxon>Spiralia</taxon>
        <taxon>Lophotrochozoa</taxon>
        <taxon>Annelida</taxon>
        <taxon>Polychaeta</taxon>
        <taxon>Sedentaria</taxon>
        <taxon>Scolecida</taxon>
        <taxon>Capitellidae</taxon>
        <taxon>Capitella</taxon>
    </lineage>
</organism>
<dbReference type="EMBL" id="AMQN01034891">
    <property type="status" value="NOT_ANNOTATED_CDS"/>
    <property type="molecule type" value="Genomic_DNA"/>
</dbReference>
<dbReference type="AlphaFoldDB" id="R7VM92"/>
<proteinExistence type="predicted"/>
<keyword evidence="1" id="KW-0493">Microtubule</keyword>
<evidence type="ECO:0000313" key="4">
    <source>
        <dbReference type="EnsemblMetazoa" id="CapteP196523"/>
    </source>
</evidence>
<protein>
    <recommendedName>
        <fullName evidence="2">Gamma tubulin complex component protein N-terminal domain-containing protein</fullName>
    </recommendedName>
</protein>
<dbReference type="HOGENOM" id="CLU_1850100_0_0_1"/>
<evidence type="ECO:0000256" key="1">
    <source>
        <dbReference type="ARBA" id="ARBA00022701"/>
    </source>
</evidence>
<feature type="non-terminal residue" evidence="3">
    <location>
        <position position="139"/>
    </location>
</feature>
<dbReference type="OrthoDB" id="78652at2759"/>